<organism evidence="1 2">
    <name type="scientific">Sphingobacterium kitahiroshimense</name>
    <dbReference type="NCBI Taxonomy" id="470446"/>
    <lineage>
        <taxon>Bacteria</taxon>
        <taxon>Pseudomonadati</taxon>
        <taxon>Bacteroidota</taxon>
        <taxon>Sphingobacteriia</taxon>
        <taxon>Sphingobacteriales</taxon>
        <taxon>Sphingobacteriaceae</taxon>
        <taxon>Sphingobacterium</taxon>
    </lineage>
</organism>
<accession>A0ABV0BW55</accession>
<name>A0ABV0BW55_9SPHI</name>
<keyword evidence="2" id="KW-1185">Reference proteome</keyword>
<evidence type="ECO:0000313" key="2">
    <source>
        <dbReference type="Proteomes" id="UP001409291"/>
    </source>
</evidence>
<comment type="caution">
    <text evidence="1">The sequence shown here is derived from an EMBL/GenBank/DDBJ whole genome shotgun (WGS) entry which is preliminary data.</text>
</comment>
<gene>
    <name evidence="1" type="ORF">ABE541_16085</name>
</gene>
<dbReference type="EMBL" id="JBDJNQ010000007">
    <property type="protein sequence ID" value="MEN5378784.1"/>
    <property type="molecule type" value="Genomic_DNA"/>
</dbReference>
<proteinExistence type="predicted"/>
<evidence type="ECO:0000313" key="1">
    <source>
        <dbReference type="EMBL" id="MEN5378784.1"/>
    </source>
</evidence>
<dbReference type="Proteomes" id="UP001409291">
    <property type="component" value="Unassembled WGS sequence"/>
</dbReference>
<protein>
    <submittedName>
        <fullName evidence="1">Uncharacterized protein</fullName>
    </submittedName>
</protein>
<sequence>MREIKVLYSRKHSIIEASKFKCGTYKHKAKVVATFYDLETADKFIARVLNKWNFSNPDELPSNDELKFEWTRFE</sequence>
<reference evidence="1 2" key="1">
    <citation type="submission" date="2024-04" db="EMBL/GenBank/DDBJ databases">
        <title>WGS of bacteria from Torrens River.</title>
        <authorList>
            <person name="Wyrsch E.R."/>
            <person name="Drigo B."/>
        </authorList>
    </citation>
    <scope>NUCLEOTIDE SEQUENCE [LARGE SCALE GENOMIC DNA]</scope>
    <source>
        <strain evidence="1 2">TWI391</strain>
    </source>
</reference>
<dbReference type="RefSeq" id="WP_346581695.1">
    <property type="nucleotide sequence ID" value="NZ_JBDJNQ010000007.1"/>
</dbReference>